<dbReference type="AlphaFoldDB" id="A0A4Q8AIY8"/>
<dbReference type="Pfam" id="PF00005">
    <property type="entry name" value="ABC_tran"/>
    <property type="match status" value="2"/>
</dbReference>
<evidence type="ECO:0000259" key="5">
    <source>
        <dbReference type="PROSITE" id="PS50893"/>
    </source>
</evidence>
<dbReference type="SUPFAM" id="SSF52540">
    <property type="entry name" value="P-loop containing nucleoside triphosphate hydrolases"/>
    <property type="match status" value="2"/>
</dbReference>
<dbReference type="GO" id="GO:0016887">
    <property type="term" value="F:ATP hydrolysis activity"/>
    <property type="evidence" value="ECO:0007669"/>
    <property type="project" value="InterPro"/>
</dbReference>
<reference evidence="6 7" key="1">
    <citation type="submission" date="2019-02" db="EMBL/GenBank/DDBJ databases">
        <title>Sequencing the genomes of 1000 actinobacteria strains.</title>
        <authorList>
            <person name="Klenk H.-P."/>
        </authorList>
    </citation>
    <scope>NUCLEOTIDE SEQUENCE [LARGE SCALE GENOMIC DNA]</scope>
    <source>
        <strain evidence="6 7">DSM 18319</strain>
    </source>
</reference>
<dbReference type="InterPro" id="IPR050107">
    <property type="entry name" value="ABC_carbohydrate_import_ATPase"/>
</dbReference>
<proteinExistence type="predicted"/>
<dbReference type="PROSITE" id="PS50893">
    <property type="entry name" value="ABC_TRANSPORTER_2"/>
    <property type="match status" value="2"/>
</dbReference>
<keyword evidence="1" id="KW-0813">Transport</keyword>
<dbReference type="GO" id="GO:0005524">
    <property type="term" value="F:ATP binding"/>
    <property type="evidence" value="ECO:0007669"/>
    <property type="project" value="UniProtKB-KW"/>
</dbReference>
<evidence type="ECO:0000313" key="6">
    <source>
        <dbReference type="EMBL" id="RZU63729.1"/>
    </source>
</evidence>
<accession>A0A4Q8AIY8</accession>
<dbReference type="EMBL" id="SHLC01000001">
    <property type="protein sequence ID" value="RZU63729.1"/>
    <property type="molecule type" value="Genomic_DNA"/>
</dbReference>
<keyword evidence="2" id="KW-0677">Repeat</keyword>
<sequence>MNETVLACRGLTKRFGTVTALSAVDFELRRGEVRALLGKNGAGKSTIVNLLSGSLQPDAGTIELDGNVVEWSGPRAAQEGGIAVVHQEFSLVPGLSVAENITLGRWPQKGGFVDKTAVKDLARIALGRLGVEIPLTIEVGLLPLAEQQMVEIAKALVDEPHVLILDEPTSALNTHEVDALIKLIRRLAATGMSIIYVSHRMKEIPLVADTLTVLRDGEEIGTHEVASISSDQVAELISGDAKEAAVHAKHDRTSAPVVLEVQSLTVPHRLNGISFTLHEGEVLGIAGLLGSGRTELLESIFGLRDDAEGEIIVHGTAHGRRHPRKMLDLGVAYTSEDRKGSGIVPLLGIDENLLLSARGRVLPKFWLNAKAEARIVAEAMTSMSVRASSPQQEIGTLSGGNQQKGVIGRALAAKMRILLLDEPTRGVDLHAKAQIYGLIRDLADNGVSSIFVSSELEEIAEVCDRVLVLRDGHIHEELIGSEGTAERILALAMRQENN</sequence>
<evidence type="ECO:0000256" key="3">
    <source>
        <dbReference type="ARBA" id="ARBA00022741"/>
    </source>
</evidence>
<dbReference type="CDD" id="cd03216">
    <property type="entry name" value="ABC_Carb_Monos_I"/>
    <property type="match status" value="1"/>
</dbReference>
<dbReference type="PANTHER" id="PTHR43790">
    <property type="entry name" value="CARBOHYDRATE TRANSPORT ATP-BINDING PROTEIN MG119-RELATED"/>
    <property type="match status" value="1"/>
</dbReference>
<keyword evidence="7" id="KW-1185">Reference proteome</keyword>
<dbReference type="OrthoDB" id="39350at2"/>
<evidence type="ECO:0000256" key="4">
    <source>
        <dbReference type="ARBA" id="ARBA00022840"/>
    </source>
</evidence>
<dbReference type="PANTHER" id="PTHR43790:SF9">
    <property type="entry name" value="GALACTOFURANOSE TRANSPORTER ATP-BINDING PROTEIN YTFR"/>
    <property type="match status" value="1"/>
</dbReference>
<gene>
    <name evidence="6" type="ORF">EV379_0018</name>
</gene>
<evidence type="ECO:0000313" key="7">
    <source>
        <dbReference type="Proteomes" id="UP000291483"/>
    </source>
</evidence>
<dbReference type="InterPro" id="IPR027417">
    <property type="entry name" value="P-loop_NTPase"/>
</dbReference>
<organism evidence="6 7">
    <name type="scientific">Microterricola gilva</name>
    <dbReference type="NCBI Taxonomy" id="393267"/>
    <lineage>
        <taxon>Bacteria</taxon>
        <taxon>Bacillati</taxon>
        <taxon>Actinomycetota</taxon>
        <taxon>Actinomycetes</taxon>
        <taxon>Micrococcales</taxon>
        <taxon>Microbacteriaceae</taxon>
        <taxon>Microterricola</taxon>
    </lineage>
</organism>
<evidence type="ECO:0000256" key="2">
    <source>
        <dbReference type="ARBA" id="ARBA00022737"/>
    </source>
</evidence>
<feature type="domain" description="ABC transporter" evidence="5">
    <location>
        <begin position="6"/>
        <end position="241"/>
    </location>
</feature>
<keyword evidence="3" id="KW-0547">Nucleotide-binding</keyword>
<keyword evidence="4 6" id="KW-0067">ATP-binding</keyword>
<dbReference type="InterPro" id="IPR003439">
    <property type="entry name" value="ABC_transporter-like_ATP-bd"/>
</dbReference>
<dbReference type="CDD" id="cd03215">
    <property type="entry name" value="ABC_Carb_Monos_II"/>
    <property type="match status" value="1"/>
</dbReference>
<dbReference type="InterPro" id="IPR003593">
    <property type="entry name" value="AAA+_ATPase"/>
</dbReference>
<feature type="domain" description="ABC transporter" evidence="5">
    <location>
        <begin position="253"/>
        <end position="496"/>
    </location>
</feature>
<dbReference type="Proteomes" id="UP000291483">
    <property type="component" value="Unassembled WGS sequence"/>
</dbReference>
<protein>
    <submittedName>
        <fullName evidence="6">Monosaccharide ABC transporter ATP-binding protein (CUT2 family)</fullName>
    </submittedName>
</protein>
<dbReference type="RefSeq" id="WP_130504359.1">
    <property type="nucleotide sequence ID" value="NZ_SHLC01000001.1"/>
</dbReference>
<evidence type="ECO:0000256" key="1">
    <source>
        <dbReference type="ARBA" id="ARBA00022448"/>
    </source>
</evidence>
<comment type="caution">
    <text evidence="6">The sequence shown here is derived from an EMBL/GenBank/DDBJ whole genome shotgun (WGS) entry which is preliminary data.</text>
</comment>
<name>A0A4Q8AIY8_9MICO</name>
<dbReference type="SMART" id="SM00382">
    <property type="entry name" value="AAA"/>
    <property type="match status" value="2"/>
</dbReference>
<dbReference type="Gene3D" id="3.40.50.300">
    <property type="entry name" value="P-loop containing nucleotide triphosphate hydrolases"/>
    <property type="match status" value="2"/>
</dbReference>